<accession>A0A494VR32</accession>
<keyword evidence="2" id="KW-1185">Reference proteome</keyword>
<name>A0A494VR32_9SPHI</name>
<dbReference type="EMBL" id="CP032869">
    <property type="protein sequence ID" value="AYL96491.1"/>
    <property type="molecule type" value="Genomic_DNA"/>
</dbReference>
<gene>
    <name evidence="1" type="ORF">HYN43_014810</name>
</gene>
<protein>
    <recommendedName>
        <fullName evidence="3">VCBS repeat-containing protein</fullName>
    </recommendedName>
</protein>
<dbReference type="Proteomes" id="UP000270046">
    <property type="component" value="Chromosome"/>
</dbReference>
<evidence type="ECO:0008006" key="3">
    <source>
        <dbReference type="Google" id="ProtNLM"/>
    </source>
</evidence>
<dbReference type="AlphaFoldDB" id="A0A494VR32"/>
<proteinExistence type="predicted"/>
<dbReference type="SUPFAM" id="SSF69318">
    <property type="entry name" value="Integrin alpha N-terminal domain"/>
    <property type="match status" value="1"/>
</dbReference>
<evidence type="ECO:0000313" key="2">
    <source>
        <dbReference type="Proteomes" id="UP000270046"/>
    </source>
</evidence>
<reference evidence="1 2" key="1">
    <citation type="submission" date="2018-10" db="EMBL/GenBank/DDBJ databases">
        <title>Genome sequencing of Mucilaginibacter sp. HYN0043.</title>
        <authorList>
            <person name="Kim M."/>
            <person name="Yi H."/>
        </authorList>
    </citation>
    <scope>NUCLEOTIDE SEQUENCE [LARGE SCALE GENOMIC DNA]</scope>
    <source>
        <strain evidence="1 2">HYN0043</strain>
    </source>
</reference>
<evidence type="ECO:0000313" key="1">
    <source>
        <dbReference type="EMBL" id="AYL96491.1"/>
    </source>
</evidence>
<dbReference type="InterPro" id="IPR028994">
    <property type="entry name" value="Integrin_alpha_N"/>
</dbReference>
<organism evidence="1 2">
    <name type="scientific">Mucilaginibacter celer</name>
    <dbReference type="NCBI Taxonomy" id="2305508"/>
    <lineage>
        <taxon>Bacteria</taxon>
        <taxon>Pseudomonadati</taxon>
        <taxon>Bacteroidota</taxon>
        <taxon>Sphingobacteriia</taxon>
        <taxon>Sphingobacteriales</taxon>
        <taxon>Sphingobacteriaceae</taxon>
        <taxon>Mucilaginibacter</taxon>
    </lineage>
</organism>
<sequence>MKTFLITTILFIYTNLLFAQHNTFKTASAWVDGVLYSISYSNSDTVVEVKAKRRIVSRLHEFGIWEMKFIDFNKDGYKDILIQYVSNTPNDNNLYLYNKHRHNFIEVNNFRNFAYAAGLGSNNLYYSYERAGCGDLNWNSYLFKIVNFQAIPIGFISGLGCNGDEKMGIFIFKINRTKEKLIREYPIDKIDKYKSYKWGFIKQYWKTNYRKFL</sequence>
<dbReference type="OrthoDB" id="9181262at2"/>
<dbReference type="RefSeq" id="WP_119410090.1">
    <property type="nucleotide sequence ID" value="NZ_CP032869.1"/>
</dbReference>
<dbReference type="KEGG" id="muh:HYN43_014810"/>